<protein>
    <submittedName>
        <fullName evidence="2">Uncharacterized protein</fullName>
    </submittedName>
</protein>
<feature type="compositionally biased region" description="Polar residues" evidence="1">
    <location>
        <begin position="532"/>
        <end position="543"/>
    </location>
</feature>
<gene>
    <name evidence="2" type="ORF">KOW79_001735</name>
</gene>
<evidence type="ECO:0000256" key="1">
    <source>
        <dbReference type="SAM" id="MobiDB-lite"/>
    </source>
</evidence>
<reference evidence="2 3" key="1">
    <citation type="submission" date="2021-06" db="EMBL/GenBank/DDBJ databases">
        <title>Chromosome-level genome assembly of the red-tail catfish (Hemibagrus wyckioides).</title>
        <authorList>
            <person name="Shao F."/>
        </authorList>
    </citation>
    <scope>NUCLEOTIDE SEQUENCE [LARGE SCALE GENOMIC DNA]</scope>
    <source>
        <strain evidence="2">EC202008001</strain>
        <tissue evidence="2">Blood</tissue>
    </source>
</reference>
<evidence type="ECO:0000313" key="3">
    <source>
        <dbReference type="Proteomes" id="UP000824219"/>
    </source>
</evidence>
<feature type="compositionally biased region" description="Low complexity" evidence="1">
    <location>
        <begin position="130"/>
        <end position="143"/>
    </location>
</feature>
<feature type="compositionally biased region" description="Polar residues" evidence="1">
    <location>
        <begin position="288"/>
        <end position="307"/>
    </location>
</feature>
<evidence type="ECO:0000313" key="2">
    <source>
        <dbReference type="EMBL" id="KAG7335139.1"/>
    </source>
</evidence>
<feature type="compositionally biased region" description="Polar residues" evidence="1">
    <location>
        <begin position="149"/>
        <end position="160"/>
    </location>
</feature>
<comment type="caution">
    <text evidence="2">The sequence shown here is derived from an EMBL/GenBank/DDBJ whole genome shotgun (WGS) entry which is preliminary data.</text>
</comment>
<organism evidence="2 3">
    <name type="scientific">Hemibagrus wyckioides</name>
    <dbReference type="NCBI Taxonomy" id="337641"/>
    <lineage>
        <taxon>Eukaryota</taxon>
        <taxon>Metazoa</taxon>
        <taxon>Chordata</taxon>
        <taxon>Craniata</taxon>
        <taxon>Vertebrata</taxon>
        <taxon>Euteleostomi</taxon>
        <taxon>Actinopterygii</taxon>
        <taxon>Neopterygii</taxon>
        <taxon>Teleostei</taxon>
        <taxon>Ostariophysi</taxon>
        <taxon>Siluriformes</taxon>
        <taxon>Bagridae</taxon>
        <taxon>Hemibagrus</taxon>
    </lineage>
</organism>
<accession>A0A9D3P6Y1</accession>
<dbReference type="AlphaFoldDB" id="A0A9D3P6Y1"/>
<keyword evidence="3" id="KW-1185">Reference proteome</keyword>
<dbReference type="Proteomes" id="UP000824219">
    <property type="component" value="Linkage Group LG02"/>
</dbReference>
<proteinExistence type="predicted"/>
<feature type="region of interest" description="Disordered" evidence="1">
    <location>
        <begin position="79"/>
        <end position="108"/>
    </location>
</feature>
<feature type="region of interest" description="Disordered" evidence="1">
    <location>
        <begin position="127"/>
        <end position="166"/>
    </location>
</feature>
<feature type="region of interest" description="Disordered" evidence="1">
    <location>
        <begin position="527"/>
        <end position="553"/>
    </location>
</feature>
<feature type="region of interest" description="Disordered" evidence="1">
    <location>
        <begin position="267"/>
        <end position="351"/>
    </location>
</feature>
<feature type="compositionally biased region" description="Polar residues" evidence="1">
    <location>
        <begin position="318"/>
        <end position="331"/>
    </location>
</feature>
<feature type="compositionally biased region" description="Polar residues" evidence="1">
    <location>
        <begin position="267"/>
        <end position="278"/>
    </location>
</feature>
<feature type="compositionally biased region" description="Low complexity" evidence="1">
    <location>
        <begin position="338"/>
        <end position="347"/>
    </location>
</feature>
<dbReference type="OrthoDB" id="8895781at2759"/>
<name>A0A9D3P6Y1_9TELE</name>
<dbReference type="EMBL" id="JAHKSW010000002">
    <property type="protein sequence ID" value="KAG7335139.1"/>
    <property type="molecule type" value="Genomic_DNA"/>
</dbReference>
<sequence>MTRSNSLAEQAGTETLKFRVLLKDLGDMGRLDDAAKRKVVELREAGLSFRKIKAVLELENIKVSAQAIYLFLKEFHGRGRQNDAPVSGNGGPTTASGSRDTGLGEPRHGAWSEQQLRNLLREAAHVAGFSSPSDSSGQSVVASEPRGHSSGTGPTSQEPQQGDRKDEDVRIISVTSLAQNTNHDAVQTVRSGFGSGAIAGTFSRRRYTPSPANPVLVARKRLLDKALFHRARVRDSGPQSAQQTVSLVRRDQSCFPYSEGRKVVLPQTSSFNPTSTRTVRGLHPGNNLFRQGFQQRANIPTRSTEQSPRVGIRIPVPGQSSTGPQNVSSSVRAPALTSQQQSPSQQSNVDTGTLSALQEQVKSLATEVRSLGLALRMMVEQQGRLEREQSQQTQVQKQILTTLQKLASKQGPCGFQHSTTSTLPPCPLSSASFSQSTFTPSQGSSLCSQAQSRYNEIDGSTLDNIEPFSLDTLSSATIDGFQTSDSLSFNRTHSPTFTQSHTQQFTPEIVSYTQSHTDTYAGIDSKPAEIASPNTDRSFQACRSSSQSSTEPISVHDAQLTIVKIENV</sequence>